<evidence type="ECO:0000256" key="9">
    <source>
        <dbReference type="ARBA" id="ARBA00022917"/>
    </source>
</evidence>
<dbReference type="Pfam" id="PF09190">
    <property type="entry name" value="DALR_2"/>
    <property type="match status" value="1"/>
</dbReference>
<keyword evidence="5 12" id="KW-0479">Metal-binding</keyword>
<keyword evidence="10 12" id="KW-0030">Aminoacyl-tRNA synthetase</keyword>
<dbReference type="EMBL" id="CP002590">
    <property type="protein sequence ID" value="AEA13071.1"/>
    <property type="molecule type" value="Genomic_DNA"/>
</dbReference>
<keyword evidence="9 12" id="KW-0648">Protein biosynthesis</keyword>
<evidence type="ECO:0000256" key="6">
    <source>
        <dbReference type="ARBA" id="ARBA00022741"/>
    </source>
</evidence>
<keyword evidence="3 12" id="KW-0963">Cytoplasm</keyword>
<keyword evidence="8 12" id="KW-0067">ATP-binding</keyword>
<keyword evidence="4 12" id="KW-0436">Ligase</keyword>
<evidence type="ECO:0000313" key="15">
    <source>
        <dbReference type="Proteomes" id="UP000008138"/>
    </source>
</evidence>
<feature type="domain" description="Cysteinyl-tRNA synthetase class Ia DALR" evidence="13">
    <location>
        <begin position="362"/>
        <end position="433"/>
    </location>
</feature>
<dbReference type="STRING" id="999630.TUZN_1604"/>
<feature type="binding site" evidence="12">
    <location>
        <position position="248"/>
    </location>
    <ligand>
        <name>Zn(2+)</name>
        <dbReference type="ChEBI" id="CHEBI:29105"/>
    </ligand>
</feature>
<dbReference type="AlphaFoldDB" id="F2L2M3"/>
<dbReference type="Pfam" id="PF23493">
    <property type="entry name" value="CysS_C"/>
    <property type="match status" value="1"/>
</dbReference>
<dbReference type="SMART" id="SM00840">
    <property type="entry name" value="DALR_2"/>
    <property type="match status" value="1"/>
</dbReference>
<evidence type="ECO:0000256" key="7">
    <source>
        <dbReference type="ARBA" id="ARBA00022833"/>
    </source>
</evidence>
<evidence type="ECO:0000256" key="4">
    <source>
        <dbReference type="ARBA" id="ARBA00022598"/>
    </source>
</evidence>
<dbReference type="GO" id="GO:0005524">
    <property type="term" value="F:ATP binding"/>
    <property type="evidence" value="ECO:0007669"/>
    <property type="project" value="UniProtKB-UniRule"/>
</dbReference>
<dbReference type="GO" id="GO:0008270">
    <property type="term" value="F:zinc ion binding"/>
    <property type="evidence" value="ECO:0007669"/>
    <property type="project" value="UniProtKB-UniRule"/>
</dbReference>
<reference evidence="14 15" key="1">
    <citation type="journal article" date="2011" name="J. Bacteriol.">
        <title>Complete genome sequence of the thermoacidophilic crenarchaeon Thermoproteus uzoniensis 768-20.</title>
        <authorList>
            <person name="Mardanov A.V."/>
            <person name="Gumerov V.M."/>
            <person name="Beletsky A.V."/>
            <person name="Prokofeva M.I."/>
            <person name="Bonch-Osmolovskaya E.A."/>
            <person name="Ravin N.V."/>
            <person name="Skryabin K.G."/>
        </authorList>
    </citation>
    <scope>NUCLEOTIDE SEQUENCE [LARGE SCALE GENOMIC DNA]</scope>
    <source>
        <strain evidence="14 15">768-20</strain>
    </source>
</reference>
<dbReference type="InterPro" id="IPR014729">
    <property type="entry name" value="Rossmann-like_a/b/a_fold"/>
</dbReference>
<keyword evidence="7 12" id="KW-0862">Zinc</keyword>
<dbReference type="InterPro" id="IPR009080">
    <property type="entry name" value="tRNAsynth_Ia_anticodon-bd"/>
</dbReference>
<dbReference type="PRINTS" id="PR00983">
    <property type="entry name" value="TRNASYNTHCYS"/>
</dbReference>
<proteinExistence type="inferred from homology"/>
<evidence type="ECO:0000256" key="8">
    <source>
        <dbReference type="ARBA" id="ARBA00022840"/>
    </source>
</evidence>
<evidence type="ECO:0000256" key="10">
    <source>
        <dbReference type="ARBA" id="ARBA00023146"/>
    </source>
</evidence>
<dbReference type="NCBIfam" id="TIGR00435">
    <property type="entry name" value="cysS"/>
    <property type="match status" value="1"/>
</dbReference>
<evidence type="ECO:0000256" key="12">
    <source>
        <dbReference type="HAMAP-Rule" id="MF_00041"/>
    </source>
</evidence>
<reference key="2">
    <citation type="submission" date="2011-03" db="EMBL/GenBank/DDBJ databases">
        <title>Complete genome sequence of the thermoacidophilic crenarchaeon Thermoproteus uzoniensis 768-20.</title>
        <authorList>
            <person name="Mardanov A.V."/>
            <person name="Gumerov V.M."/>
            <person name="Beletsky A.V."/>
            <person name="Prokofeva M.I."/>
            <person name="Bonch-Osmolovskaya E.A."/>
            <person name="Ravin N.V."/>
            <person name="Skryabin K.G."/>
        </authorList>
    </citation>
    <scope>NUCLEOTIDE SEQUENCE</scope>
    <source>
        <strain>768-20</strain>
    </source>
</reference>
<feature type="binding site" evidence="12">
    <location>
        <position position="280"/>
    </location>
    <ligand>
        <name>ATP</name>
        <dbReference type="ChEBI" id="CHEBI:30616"/>
    </ligand>
</feature>
<dbReference type="CDD" id="cd00672">
    <property type="entry name" value="CysRS_core"/>
    <property type="match status" value="1"/>
</dbReference>
<dbReference type="InterPro" id="IPR056411">
    <property type="entry name" value="CysS_C"/>
</dbReference>
<comment type="similarity">
    <text evidence="2 12">Belongs to the class-I aminoacyl-tRNA synthetase family.</text>
</comment>
<dbReference type="InterPro" id="IPR032678">
    <property type="entry name" value="tRNA-synt_1_cat_dom"/>
</dbReference>
<dbReference type="PANTHER" id="PTHR10890">
    <property type="entry name" value="CYSTEINYL-TRNA SYNTHETASE"/>
    <property type="match status" value="1"/>
</dbReference>
<comment type="catalytic activity">
    <reaction evidence="11 12">
        <text>tRNA(Cys) + L-cysteine + ATP = L-cysteinyl-tRNA(Cys) + AMP + diphosphate</text>
        <dbReference type="Rhea" id="RHEA:17773"/>
        <dbReference type="Rhea" id="RHEA-COMP:9661"/>
        <dbReference type="Rhea" id="RHEA-COMP:9679"/>
        <dbReference type="ChEBI" id="CHEBI:30616"/>
        <dbReference type="ChEBI" id="CHEBI:33019"/>
        <dbReference type="ChEBI" id="CHEBI:35235"/>
        <dbReference type="ChEBI" id="CHEBI:78442"/>
        <dbReference type="ChEBI" id="CHEBI:78517"/>
        <dbReference type="ChEBI" id="CHEBI:456215"/>
        <dbReference type="EC" id="6.1.1.16"/>
    </reaction>
</comment>
<comment type="cofactor">
    <cofactor evidence="12">
        <name>Zn(2+)</name>
        <dbReference type="ChEBI" id="CHEBI:29105"/>
    </cofactor>
    <text evidence="12">Binds 1 zinc ion per subunit.</text>
</comment>
<evidence type="ECO:0000256" key="3">
    <source>
        <dbReference type="ARBA" id="ARBA00022490"/>
    </source>
</evidence>
<feature type="binding site" evidence="12">
    <location>
        <position position="33"/>
    </location>
    <ligand>
        <name>Zn(2+)</name>
        <dbReference type="ChEBI" id="CHEBI:29105"/>
    </ligand>
</feature>
<dbReference type="eggNOG" id="arCOG00486">
    <property type="taxonomic scope" value="Archaea"/>
</dbReference>
<comment type="subcellular location">
    <subcellularLocation>
        <location evidence="1 12">Cytoplasm</location>
    </subcellularLocation>
</comment>
<accession>F2L2M3</accession>
<dbReference type="EC" id="6.1.1.16" evidence="12"/>
<evidence type="ECO:0000256" key="1">
    <source>
        <dbReference type="ARBA" id="ARBA00004496"/>
    </source>
</evidence>
<dbReference type="FunFam" id="3.40.50.620:FF:000130">
    <property type="entry name" value="Cysteine--tRNA ligase"/>
    <property type="match status" value="1"/>
</dbReference>
<evidence type="ECO:0000256" key="2">
    <source>
        <dbReference type="ARBA" id="ARBA00005594"/>
    </source>
</evidence>
<dbReference type="HAMAP" id="MF_00041">
    <property type="entry name" value="Cys_tRNA_synth"/>
    <property type="match status" value="1"/>
</dbReference>
<evidence type="ECO:0000313" key="14">
    <source>
        <dbReference type="EMBL" id="AEA13071.1"/>
    </source>
</evidence>
<dbReference type="GO" id="GO:0005737">
    <property type="term" value="C:cytoplasm"/>
    <property type="evidence" value="ECO:0007669"/>
    <property type="project" value="UniProtKB-SubCell"/>
</dbReference>
<dbReference type="InterPro" id="IPR015803">
    <property type="entry name" value="Cys-tRNA-ligase"/>
</dbReference>
<dbReference type="GO" id="GO:0004817">
    <property type="term" value="F:cysteine-tRNA ligase activity"/>
    <property type="evidence" value="ECO:0007669"/>
    <property type="project" value="UniProtKB-UniRule"/>
</dbReference>
<evidence type="ECO:0000256" key="5">
    <source>
        <dbReference type="ARBA" id="ARBA00022723"/>
    </source>
</evidence>
<feature type="binding site" evidence="12">
    <location>
        <position position="219"/>
    </location>
    <ligand>
        <name>Zn(2+)</name>
        <dbReference type="ChEBI" id="CHEBI:29105"/>
    </ligand>
</feature>
<dbReference type="GO" id="GO:0006423">
    <property type="term" value="P:cysteinyl-tRNA aminoacylation"/>
    <property type="evidence" value="ECO:0007669"/>
    <property type="project" value="UniProtKB-UniRule"/>
</dbReference>
<evidence type="ECO:0000256" key="11">
    <source>
        <dbReference type="ARBA" id="ARBA00047398"/>
    </source>
</evidence>
<feature type="short sequence motif" description="'HIGH' region" evidence="12">
    <location>
        <begin position="35"/>
        <end position="45"/>
    </location>
</feature>
<evidence type="ECO:0000259" key="13">
    <source>
        <dbReference type="SMART" id="SM00840"/>
    </source>
</evidence>
<gene>
    <name evidence="12" type="primary">cysS</name>
    <name evidence="14" type="ordered locus">TUZN_1604</name>
</gene>
<dbReference type="PANTHER" id="PTHR10890:SF3">
    <property type="entry name" value="CYSTEINE--TRNA LIGASE, CYTOPLASMIC"/>
    <property type="match status" value="1"/>
</dbReference>
<sequence length="480" mass="55451">MSQTLPLRIYNTATKRMEQFSVRTPGIASGYVCGITPYDSVHVGHGRVYVFFDMFRRYLERLGLQVRLVVNFTDIDDKIINRAREEFGADSVKRWREVPERYISEYFDVMRRLYVKPAYAYPRVTENVEDMLGWIKALVDKGFAYVAPDGSVYFEVGKVPRYGEFSGQRIEELVAGARVEPEPGKRNPLDFALWKSWSPGEPWWDSPWCPGRPGWHLECVVMSTKHLGVPFDFHGGGADLIFPHHENEIAIARAMFGVDYFARYWIHVGYLTVRGEKMSKSLGNIITLREVLSKYSGEALRLAYAMSHYRKPMEFSFELLDRAEDMVKTLYTAYDELGQAVADAGEGGSEPVVEPFYKYVEGFYEALNDDFSTNEAAQRLYDAARYIISTVLHKIDKISREAVLDVLSKYVEMADVLGLLERREVPKEVQEAVKALVEARARLRQERQYQLADQIRERLSALGVDLHDFGQRTYYTYRRR</sequence>
<dbReference type="Proteomes" id="UP000008138">
    <property type="component" value="Chromosome"/>
</dbReference>
<feature type="short sequence motif" description="'KMSKS' region" evidence="12">
    <location>
        <begin position="277"/>
        <end position="281"/>
    </location>
</feature>
<dbReference type="SUPFAM" id="SSF52374">
    <property type="entry name" value="Nucleotidylyl transferase"/>
    <property type="match status" value="1"/>
</dbReference>
<dbReference type="KEGG" id="tuz:TUZN_1604"/>
<keyword evidence="6 12" id="KW-0547">Nucleotide-binding</keyword>
<dbReference type="Gene3D" id="1.20.120.1910">
    <property type="entry name" value="Cysteine-tRNA ligase, C-terminal anti-codon recognition domain"/>
    <property type="match status" value="1"/>
</dbReference>
<dbReference type="InterPro" id="IPR024909">
    <property type="entry name" value="Cys-tRNA/MSH_ligase"/>
</dbReference>
<organism evidence="14 15">
    <name type="scientific">Thermoproteus uzoniensis (strain 768-20)</name>
    <dbReference type="NCBI Taxonomy" id="999630"/>
    <lineage>
        <taxon>Archaea</taxon>
        <taxon>Thermoproteota</taxon>
        <taxon>Thermoprotei</taxon>
        <taxon>Thermoproteales</taxon>
        <taxon>Thermoproteaceae</taxon>
        <taxon>Thermoproteus</taxon>
    </lineage>
</organism>
<feature type="binding site" evidence="12">
    <location>
        <position position="244"/>
    </location>
    <ligand>
        <name>Zn(2+)</name>
        <dbReference type="ChEBI" id="CHEBI:29105"/>
    </ligand>
</feature>
<dbReference type="HOGENOM" id="CLU_013528_0_1_2"/>
<name>F2L2M3_THEU7</name>
<protein>
    <recommendedName>
        <fullName evidence="12">Cysteine--tRNA ligase</fullName>
        <ecNumber evidence="12">6.1.1.16</ecNumber>
    </recommendedName>
    <alternativeName>
        <fullName evidence="12">Cysteinyl-tRNA synthetase</fullName>
        <shortName evidence="12">CysRS</shortName>
    </alternativeName>
</protein>
<dbReference type="SUPFAM" id="SSF47323">
    <property type="entry name" value="Anticodon-binding domain of a subclass of class I aminoacyl-tRNA synthetases"/>
    <property type="match status" value="1"/>
</dbReference>
<dbReference type="InterPro" id="IPR015273">
    <property type="entry name" value="Cys-tRNA-synt_Ia_DALR"/>
</dbReference>
<dbReference type="Pfam" id="PF01406">
    <property type="entry name" value="tRNA-synt_1e"/>
    <property type="match status" value="1"/>
</dbReference>
<dbReference type="Gene3D" id="3.40.50.620">
    <property type="entry name" value="HUPs"/>
    <property type="match status" value="1"/>
</dbReference>
<keyword evidence="15" id="KW-1185">Reference proteome</keyword>